<keyword evidence="2" id="KW-1185">Reference proteome</keyword>
<accession>A0A7E4VUJ1</accession>
<dbReference type="Proteomes" id="UP000492821">
    <property type="component" value="Unassembled WGS sequence"/>
</dbReference>
<evidence type="ECO:0000313" key="3">
    <source>
        <dbReference type="WBParaSite" id="Pan_g2962.t1"/>
    </source>
</evidence>
<evidence type="ECO:0000256" key="1">
    <source>
        <dbReference type="SAM" id="SignalP"/>
    </source>
</evidence>
<protein>
    <submittedName>
        <fullName evidence="3">Secreted protein</fullName>
    </submittedName>
</protein>
<feature type="chain" id="PRO_5028950440" evidence="1">
    <location>
        <begin position="19"/>
        <end position="244"/>
    </location>
</feature>
<reference evidence="3" key="2">
    <citation type="submission" date="2020-10" db="UniProtKB">
        <authorList>
            <consortium name="WormBaseParasite"/>
        </authorList>
    </citation>
    <scope>IDENTIFICATION</scope>
</reference>
<dbReference type="AlphaFoldDB" id="A0A7E4VUJ1"/>
<reference evidence="2" key="1">
    <citation type="journal article" date="2013" name="Genetics">
        <title>The draft genome and transcriptome of Panagrellus redivivus are shaped by the harsh demands of a free-living lifestyle.</title>
        <authorList>
            <person name="Srinivasan J."/>
            <person name="Dillman A.R."/>
            <person name="Macchietto M.G."/>
            <person name="Heikkinen L."/>
            <person name="Lakso M."/>
            <person name="Fracchia K.M."/>
            <person name="Antoshechkin I."/>
            <person name="Mortazavi A."/>
            <person name="Wong G."/>
            <person name="Sternberg P.W."/>
        </authorList>
    </citation>
    <scope>NUCLEOTIDE SEQUENCE [LARGE SCALE GENOMIC DNA]</scope>
    <source>
        <strain evidence="2">MT8872</strain>
    </source>
</reference>
<keyword evidence="1" id="KW-0732">Signal</keyword>
<proteinExistence type="predicted"/>
<name>A0A7E4VUJ1_PANRE</name>
<feature type="signal peptide" evidence="1">
    <location>
        <begin position="1"/>
        <end position="18"/>
    </location>
</feature>
<sequence>MLWGFALRAAGVAPLALSLHFLEGQGEGEEMEGRTNLHSLVLRTGKHEDLVVVATVSLVFIDVPHLPGFTLVARTDSPGEVSERLPFMGCSASPGKQAVNQTHADWEHKQAFCGTTFPRFSYPLLPPAEYGVFGFSPFDSLLSPKALAIADSACLVAVLSRRSPAPHLRHRQDKQLRRVLARLSSSRGFVRFHAYRLCLISPVKSVSISHLIAFQSSLASNFGLISITNHAIMSAEEDLVDTVS</sequence>
<organism evidence="2 3">
    <name type="scientific">Panagrellus redivivus</name>
    <name type="common">Microworm</name>
    <dbReference type="NCBI Taxonomy" id="6233"/>
    <lineage>
        <taxon>Eukaryota</taxon>
        <taxon>Metazoa</taxon>
        <taxon>Ecdysozoa</taxon>
        <taxon>Nematoda</taxon>
        <taxon>Chromadorea</taxon>
        <taxon>Rhabditida</taxon>
        <taxon>Tylenchina</taxon>
        <taxon>Panagrolaimomorpha</taxon>
        <taxon>Panagrolaimoidea</taxon>
        <taxon>Panagrolaimidae</taxon>
        <taxon>Panagrellus</taxon>
    </lineage>
</organism>
<evidence type="ECO:0000313" key="2">
    <source>
        <dbReference type="Proteomes" id="UP000492821"/>
    </source>
</evidence>
<dbReference type="WBParaSite" id="Pan_g2962.t1">
    <property type="protein sequence ID" value="Pan_g2962.t1"/>
    <property type="gene ID" value="Pan_g2962"/>
</dbReference>